<gene>
    <name evidence="6" type="ORF">AMPC_18170</name>
</gene>
<feature type="domain" description="HTH arsR-type" evidence="5">
    <location>
        <begin position="6"/>
        <end position="101"/>
    </location>
</feature>
<dbReference type="SUPFAM" id="SSF46785">
    <property type="entry name" value="Winged helix' DNA-binding domain"/>
    <property type="match status" value="1"/>
</dbReference>
<dbReference type="InterPro" id="IPR011991">
    <property type="entry name" value="ArsR-like_HTH"/>
</dbReference>
<evidence type="ECO:0000256" key="2">
    <source>
        <dbReference type="ARBA" id="ARBA00023125"/>
    </source>
</evidence>
<keyword evidence="1" id="KW-0805">Transcription regulation</keyword>
<keyword evidence="2" id="KW-0238">DNA-binding</keyword>
<dbReference type="PROSITE" id="PS50987">
    <property type="entry name" value="HTH_ARSR_2"/>
    <property type="match status" value="1"/>
</dbReference>
<proteinExistence type="predicted"/>
<evidence type="ECO:0000256" key="1">
    <source>
        <dbReference type="ARBA" id="ARBA00023015"/>
    </source>
</evidence>
<dbReference type="PANTHER" id="PTHR33154">
    <property type="entry name" value="TRANSCRIPTIONAL REGULATOR, ARSR FAMILY"/>
    <property type="match status" value="1"/>
</dbReference>
<dbReference type="EMBL" id="AP025592">
    <property type="protein sequence ID" value="BDG08704.1"/>
    <property type="molecule type" value="Genomic_DNA"/>
</dbReference>
<dbReference type="NCBIfam" id="NF033788">
    <property type="entry name" value="HTH_metalloreg"/>
    <property type="match status" value="1"/>
</dbReference>
<sequence>MSRASQRPAGLARSAPVFAALGDETRLALLSRLCEGGALSTAQLTGGTDISRQAVTKHLDVLAGAGLVHDVRRGRERRWELAPGRLAEARRTMDELSRRWDEALLRLRALVEE</sequence>
<dbReference type="InterPro" id="IPR036390">
    <property type="entry name" value="WH_DNA-bd_sf"/>
</dbReference>
<dbReference type="InterPro" id="IPR036388">
    <property type="entry name" value="WH-like_DNA-bd_sf"/>
</dbReference>
<keyword evidence="7" id="KW-1185">Reference proteome</keyword>
<keyword evidence="3" id="KW-0804">Transcription</keyword>
<evidence type="ECO:0000313" key="7">
    <source>
        <dbReference type="Proteomes" id="UP001162734"/>
    </source>
</evidence>
<dbReference type="PRINTS" id="PR00778">
    <property type="entry name" value="HTHARSR"/>
</dbReference>
<dbReference type="Gene3D" id="1.10.10.10">
    <property type="entry name" value="Winged helix-like DNA-binding domain superfamily/Winged helix DNA-binding domain"/>
    <property type="match status" value="1"/>
</dbReference>
<protein>
    <submittedName>
        <fullName evidence="6">Transcriptional regulator</fullName>
    </submittedName>
</protein>
<evidence type="ECO:0000256" key="4">
    <source>
        <dbReference type="SAM" id="Coils"/>
    </source>
</evidence>
<evidence type="ECO:0000313" key="6">
    <source>
        <dbReference type="EMBL" id="BDG08704.1"/>
    </source>
</evidence>
<dbReference type="PANTHER" id="PTHR33154:SF33">
    <property type="entry name" value="TRANSCRIPTIONAL REPRESSOR SDPR"/>
    <property type="match status" value="1"/>
</dbReference>
<keyword evidence="4" id="KW-0175">Coiled coil</keyword>
<organism evidence="6 7">
    <name type="scientific">Anaeromyxobacter paludicola</name>
    <dbReference type="NCBI Taxonomy" id="2918171"/>
    <lineage>
        <taxon>Bacteria</taxon>
        <taxon>Pseudomonadati</taxon>
        <taxon>Myxococcota</taxon>
        <taxon>Myxococcia</taxon>
        <taxon>Myxococcales</taxon>
        <taxon>Cystobacterineae</taxon>
        <taxon>Anaeromyxobacteraceae</taxon>
        <taxon>Anaeromyxobacter</taxon>
    </lineage>
</organism>
<dbReference type="InterPro" id="IPR051081">
    <property type="entry name" value="HTH_MetalResp_TranReg"/>
</dbReference>
<evidence type="ECO:0000259" key="5">
    <source>
        <dbReference type="PROSITE" id="PS50987"/>
    </source>
</evidence>
<reference evidence="7" key="1">
    <citation type="journal article" date="2022" name="Int. J. Syst. Evol. Microbiol.">
        <title>Anaeromyxobacter oryzae sp. nov., Anaeromyxobacter diazotrophicus sp. nov. and Anaeromyxobacter paludicola sp. nov., isolated from paddy soils.</title>
        <authorList>
            <person name="Itoh H."/>
            <person name="Xu Z."/>
            <person name="Mise K."/>
            <person name="Masuda Y."/>
            <person name="Ushijima N."/>
            <person name="Hayakawa C."/>
            <person name="Shiratori Y."/>
            <person name="Senoo K."/>
        </authorList>
    </citation>
    <scope>NUCLEOTIDE SEQUENCE [LARGE SCALE GENOMIC DNA]</scope>
    <source>
        <strain evidence="7">Red630</strain>
    </source>
</reference>
<dbReference type="Pfam" id="PF12840">
    <property type="entry name" value="HTH_20"/>
    <property type="match status" value="1"/>
</dbReference>
<dbReference type="CDD" id="cd00090">
    <property type="entry name" value="HTH_ARSR"/>
    <property type="match status" value="1"/>
</dbReference>
<dbReference type="RefSeq" id="WP_248345902.1">
    <property type="nucleotide sequence ID" value="NZ_AP025592.1"/>
</dbReference>
<dbReference type="InterPro" id="IPR001845">
    <property type="entry name" value="HTH_ArsR_DNA-bd_dom"/>
</dbReference>
<dbReference type="SMART" id="SM00418">
    <property type="entry name" value="HTH_ARSR"/>
    <property type="match status" value="1"/>
</dbReference>
<evidence type="ECO:0000256" key="3">
    <source>
        <dbReference type="ARBA" id="ARBA00023163"/>
    </source>
</evidence>
<dbReference type="Proteomes" id="UP001162734">
    <property type="component" value="Chromosome"/>
</dbReference>
<accession>A0ABN6N695</accession>
<name>A0ABN6N695_9BACT</name>
<feature type="coiled-coil region" evidence="4">
    <location>
        <begin position="86"/>
        <end position="113"/>
    </location>
</feature>